<dbReference type="NCBIfam" id="TIGR00254">
    <property type="entry name" value="GGDEF"/>
    <property type="match status" value="1"/>
</dbReference>
<accession>A0A1H2HVE7</accession>
<keyword evidence="6" id="KW-0472">Membrane</keyword>
<protein>
    <recommendedName>
        <fullName evidence="3">cyclic-guanylate-specific phosphodiesterase</fullName>
        <ecNumber evidence="3">3.1.4.52</ecNumber>
    </recommendedName>
</protein>
<keyword evidence="10" id="KW-1185">Reference proteome</keyword>
<gene>
    <name evidence="9" type="ORF">SAMN05216210_3334</name>
</gene>
<dbReference type="FunFam" id="3.20.20.450:FF:000001">
    <property type="entry name" value="Cyclic di-GMP phosphodiesterase yahA"/>
    <property type="match status" value="1"/>
</dbReference>
<sequence length="613" mass="68507">MALIRYIPLRYKFWAVNGLAFISTLVLVLVAMGLELRSINDTRQEQGRELLRLWSGAQPLTLSGPLRPILLDDDDPAPWVQQLLAAAQADSTWLDASVAAPGGDTPALGTWVSRDEPGEGRAVIVQAMGYAEVFAKRAPVYAAAVFFLMLAILFGSQALIRFVDRHQRKLQTMAHYDVLTGLPNRLLAHDRLQHALEKIRRRGGYLAVLFIDLDRFKTLNDSHGHSFGDEVLKAVTRRLQVRCRSEDTLARLGGDEFLLILEQLGSAERAEQVANELLELFREALILPDGREVFVGASIGIAVHPGDGLTGDELVRNADAAMYLAKTRGRNGWCRYEPWLTEQAMERFELERNLRRAVERQEFRLHYQPLTTLDGRPFGVEALLRWRSSEHGDVPPDRFIGMAEETGMIVQIGNWVMQEACRQAQTWRKAGIDLQVMAVNLSPIQFLHADVVQQVAQTLRQTGLPARCLELEITEGALMQDTDHAEQALLALRELGVHVVIDDFGTGYSSLAYLRRFALDKLKVDRTFLQGLPDSASDAQLVRTIMQLGQGLGLQVLVEGVETEAQRAWLAAEGCRWCQGFLFARPMSATALAAWWPTDPPTQAIPDWQPQPA</sequence>
<evidence type="ECO:0000256" key="1">
    <source>
        <dbReference type="ARBA" id="ARBA00001946"/>
    </source>
</evidence>
<dbReference type="GO" id="GO:0005886">
    <property type="term" value="C:plasma membrane"/>
    <property type="evidence" value="ECO:0007669"/>
    <property type="project" value="UniProtKB-SubCell"/>
</dbReference>
<dbReference type="PANTHER" id="PTHR44757:SF2">
    <property type="entry name" value="BIOFILM ARCHITECTURE MAINTENANCE PROTEIN MBAA"/>
    <property type="match status" value="1"/>
</dbReference>
<proteinExistence type="predicted"/>
<feature type="domain" description="EAL" evidence="7">
    <location>
        <begin position="347"/>
        <end position="600"/>
    </location>
</feature>
<dbReference type="InterPro" id="IPR035919">
    <property type="entry name" value="EAL_sf"/>
</dbReference>
<dbReference type="SMART" id="SM00052">
    <property type="entry name" value="EAL"/>
    <property type="match status" value="1"/>
</dbReference>
<dbReference type="CDD" id="cd01949">
    <property type="entry name" value="GGDEF"/>
    <property type="match status" value="1"/>
</dbReference>
<evidence type="ECO:0000256" key="2">
    <source>
        <dbReference type="ARBA" id="ARBA00004533"/>
    </source>
</evidence>
<dbReference type="InterPro" id="IPR029787">
    <property type="entry name" value="Nucleotide_cyclase"/>
</dbReference>
<feature type="transmembrane region" description="Helical" evidence="6">
    <location>
        <begin position="140"/>
        <end position="163"/>
    </location>
</feature>
<dbReference type="SMART" id="SM00267">
    <property type="entry name" value="GGDEF"/>
    <property type="match status" value="1"/>
</dbReference>
<dbReference type="InterPro" id="IPR043128">
    <property type="entry name" value="Rev_trsase/Diguanyl_cyclase"/>
</dbReference>
<evidence type="ECO:0000313" key="9">
    <source>
        <dbReference type="EMBL" id="SDU35716.1"/>
    </source>
</evidence>
<evidence type="ECO:0000259" key="7">
    <source>
        <dbReference type="PROSITE" id="PS50883"/>
    </source>
</evidence>
<dbReference type="GO" id="GO:0071111">
    <property type="term" value="F:cyclic-guanylate-specific phosphodiesterase activity"/>
    <property type="evidence" value="ECO:0007669"/>
    <property type="project" value="UniProtKB-EC"/>
</dbReference>
<dbReference type="PROSITE" id="PS50883">
    <property type="entry name" value="EAL"/>
    <property type="match status" value="1"/>
</dbReference>
<dbReference type="STRING" id="1434072.SAMN05216210_3334"/>
<organism evidence="9 10">
    <name type="scientific">Halopseudomonas salegens</name>
    <dbReference type="NCBI Taxonomy" id="1434072"/>
    <lineage>
        <taxon>Bacteria</taxon>
        <taxon>Pseudomonadati</taxon>
        <taxon>Pseudomonadota</taxon>
        <taxon>Gammaproteobacteria</taxon>
        <taxon>Pseudomonadales</taxon>
        <taxon>Pseudomonadaceae</taxon>
        <taxon>Halopseudomonas</taxon>
    </lineage>
</organism>
<dbReference type="PANTHER" id="PTHR44757">
    <property type="entry name" value="DIGUANYLATE CYCLASE DGCP"/>
    <property type="match status" value="1"/>
</dbReference>
<dbReference type="Pfam" id="PF00563">
    <property type="entry name" value="EAL"/>
    <property type="match status" value="1"/>
</dbReference>
<evidence type="ECO:0000256" key="6">
    <source>
        <dbReference type="SAM" id="Phobius"/>
    </source>
</evidence>
<dbReference type="EMBL" id="LT629787">
    <property type="protein sequence ID" value="SDU35716.1"/>
    <property type="molecule type" value="Genomic_DNA"/>
</dbReference>
<dbReference type="EC" id="3.1.4.52" evidence="3"/>
<comment type="catalytic activity">
    <reaction evidence="5">
        <text>3',3'-c-di-GMP + H2O = 5'-phosphoguanylyl(3'-&gt;5')guanosine + H(+)</text>
        <dbReference type="Rhea" id="RHEA:24902"/>
        <dbReference type="ChEBI" id="CHEBI:15377"/>
        <dbReference type="ChEBI" id="CHEBI:15378"/>
        <dbReference type="ChEBI" id="CHEBI:58754"/>
        <dbReference type="ChEBI" id="CHEBI:58805"/>
        <dbReference type="EC" id="3.1.4.52"/>
    </reaction>
    <physiologicalReaction direction="left-to-right" evidence="5">
        <dbReference type="Rhea" id="RHEA:24903"/>
    </physiologicalReaction>
</comment>
<dbReference type="RefSeq" id="WP_092389103.1">
    <property type="nucleotide sequence ID" value="NZ_LT629787.1"/>
</dbReference>
<keyword evidence="6" id="KW-1133">Transmembrane helix</keyword>
<name>A0A1H2HVE7_9GAMM</name>
<dbReference type="Pfam" id="PF00990">
    <property type="entry name" value="GGDEF"/>
    <property type="match status" value="1"/>
</dbReference>
<keyword evidence="4" id="KW-0973">c-di-GMP</keyword>
<evidence type="ECO:0000256" key="5">
    <source>
        <dbReference type="ARBA" id="ARBA00051114"/>
    </source>
</evidence>
<dbReference type="SUPFAM" id="SSF141868">
    <property type="entry name" value="EAL domain-like"/>
    <property type="match status" value="1"/>
</dbReference>
<evidence type="ECO:0000313" key="10">
    <source>
        <dbReference type="Proteomes" id="UP000243924"/>
    </source>
</evidence>
<comment type="subcellular location">
    <subcellularLocation>
        <location evidence="2">Cell inner membrane</location>
    </subcellularLocation>
</comment>
<dbReference type="OrthoDB" id="9804951at2"/>
<dbReference type="InterPro" id="IPR001633">
    <property type="entry name" value="EAL_dom"/>
</dbReference>
<dbReference type="PROSITE" id="PS50887">
    <property type="entry name" value="GGDEF"/>
    <property type="match status" value="1"/>
</dbReference>
<dbReference type="Gene3D" id="3.20.20.450">
    <property type="entry name" value="EAL domain"/>
    <property type="match status" value="1"/>
</dbReference>
<dbReference type="Proteomes" id="UP000243924">
    <property type="component" value="Chromosome I"/>
</dbReference>
<dbReference type="InterPro" id="IPR052155">
    <property type="entry name" value="Biofilm_reg_signaling"/>
</dbReference>
<dbReference type="GO" id="GO:0071732">
    <property type="term" value="P:cellular response to nitric oxide"/>
    <property type="evidence" value="ECO:0007669"/>
    <property type="project" value="UniProtKB-ARBA"/>
</dbReference>
<dbReference type="FunFam" id="3.30.70.270:FF:000001">
    <property type="entry name" value="Diguanylate cyclase domain protein"/>
    <property type="match status" value="1"/>
</dbReference>
<evidence type="ECO:0000256" key="3">
    <source>
        <dbReference type="ARBA" id="ARBA00012282"/>
    </source>
</evidence>
<reference evidence="10" key="1">
    <citation type="submission" date="2016-10" db="EMBL/GenBank/DDBJ databases">
        <authorList>
            <person name="Varghese N."/>
            <person name="Submissions S."/>
        </authorList>
    </citation>
    <scope>NUCLEOTIDE SEQUENCE [LARGE SCALE GENOMIC DNA]</scope>
    <source>
        <strain evidence="10">CECT 8338</strain>
    </source>
</reference>
<evidence type="ECO:0000256" key="4">
    <source>
        <dbReference type="ARBA" id="ARBA00022636"/>
    </source>
</evidence>
<comment type="cofactor">
    <cofactor evidence="1">
        <name>Mg(2+)</name>
        <dbReference type="ChEBI" id="CHEBI:18420"/>
    </cofactor>
</comment>
<dbReference type="CDD" id="cd01948">
    <property type="entry name" value="EAL"/>
    <property type="match status" value="1"/>
</dbReference>
<dbReference type="AlphaFoldDB" id="A0A1H2HVE7"/>
<dbReference type="Gene3D" id="3.30.70.270">
    <property type="match status" value="1"/>
</dbReference>
<dbReference type="InterPro" id="IPR000160">
    <property type="entry name" value="GGDEF_dom"/>
</dbReference>
<keyword evidence="6" id="KW-0812">Transmembrane</keyword>
<dbReference type="SUPFAM" id="SSF55073">
    <property type="entry name" value="Nucleotide cyclase"/>
    <property type="match status" value="1"/>
</dbReference>
<feature type="domain" description="GGDEF" evidence="8">
    <location>
        <begin position="204"/>
        <end position="338"/>
    </location>
</feature>
<evidence type="ECO:0000259" key="8">
    <source>
        <dbReference type="PROSITE" id="PS50887"/>
    </source>
</evidence>
<feature type="transmembrane region" description="Helical" evidence="6">
    <location>
        <begin position="12"/>
        <end position="34"/>
    </location>
</feature>